<dbReference type="Proteomes" id="UP000323225">
    <property type="component" value="Unassembled WGS sequence"/>
</dbReference>
<gene>
    <name evidence="1" type="ORF">F0M16_08660</name>
</gene>
<protein>
    <submittedName>
        <fullName evidence="1">Uncharacterized protein</fullName>
    </submittedName>
</protein>
<reference evidence="1 2" key="1">
    <citation type="submission" date="2019-09" db="EMBL/GenBank/DDBJ databases">
        <authorList>
            <person name="Kritzky A."/>
            <person name="Schelkanova E.Y."/>
            <person name="Alkhova Z.V."/>
            <person name="Smirnova N.I."/>
        </authorList>
    </citation>
    <scope>NUCLEOTIDE SEQUENCE [LARGE SCALE GENOMIC DNA]</scope>
    <source>
        <strain evidence="1 2">M1526</strain>
    </source>
</reference>
<dbReference type="EMBL" id="VUAA01000007">
    <property type="protein sequence ID" value="KAA1255278.1"/>
    <property type="molecule type" value="Genomic_DNA"/>
</dbReference>
<name>A0A5B1C2L1_VIBCL</name>
<comment type="caution">
    <text evidence="1">The sequence shown here is derived from an EMBL/GenBank/DDBJ whole genome shotgun (WGS) entry which is preliminary data.</text>
</comment>
<evidence type="ECO:0000313" key="2">
    <source>
        <dbReference type="Proteomes" id="UP000323225"/>
    </source>
</evidence>
<sequence>MNITINADNSLRLCPIRTTEKDIDDMKNRVASYVRVGIDPRHIINGYLSKEDIDSQHKVLQLLVSLALYEQVISMSDLNNDVSLFVNPLTLDINKYNPDQDLVVNVIKSSGEKLDFSFKTDEFVRFAIDSMGLSDSDLVPEDLPANSILFHSVSVVARNNSQMFGEQISDGKVSVLLSECRPMLLSNSSTVCGLHTASTPRLPH</sequence>
<organism evidence="1 2">
    <name type="scientific">Vibrio cholerae</name>
    <dbReference type="NCBI Taxonomy" id="666"/>
    <lineage>
        <taxon>Bacteria</taxon>
        <taxon>Pseudomonadati</taxon>
        <taxon>Pseudomonadota</taxon>
        <taxon>Gammaproteobacteria</taxon>
        <taxon>Vibrionales</taxon>
        <taxon>Vibrionaceae</taxon>
        <taxon>Vibrio</taxon>
    </lineage>
</organism>
<accession>A0A5B1C2L1</accession>
<dbReference type="AlphaFoldDB" id="A0A5B1C2L1"/>
<evidence type="ECO:0000313" key="1">
    <source>
        <dbReference type="EMBL" id="KAA1255278.1"/>
    </source>
</evidence>
<proteinExistence type="predicted"/>